<dbReference type="AlphaFoldDB" id="A0A2G9Y721"/>
<name>A0A2G9Y721_9BACT</name>
<protein>
    <recommendedName>
        <fullName evidence="3">TIGR00725 family protein</fullName>
    </recommendedName>
</protein>
<accession>A0A2G9Y721</accession>
<organism evidence="1 2">
    <name type="scientific">Candidatus Roizmanbacteria bacterium CG23_combo_of_CG06-09_8_20_14_all_35_49</name>
    <dbReference type="NCBI Taxonomy" id="1974863"/>
    <lineage>
        <taxon>Bacteria</taxon>
        <taxon>Candidatus Roizmaniibacteriota</taxon>
    </lineage>
</organism>
<proteinExistence type="predicted"/>
<evidence type="ECO:0008006" key="3">
    <source>
        <dbReference type="Google" id="ProtNLM"/>
    </source>
</evidence>
<dbReference type="Proteomes" id="UP000231025">
    <property type="component" value="Unassembled WGS sequence"/>
</dbReference>
<dbReference type="SUPFAM" id="SSF102405">
    <property type="entry name" value="MCP/YpsA-like"/>
    <property type="match status" value="1"/>
</dbReference>
<dbReference type="Pfam" id="PF18306">
    <property type="entry name" value="LDcluster4"/>
    <property type="match status" value="1"/>
</dbReference>
<gene>
    <name evidence="1" type="ORF">COX47_02045</name>
</gene>
<dbReference type="Gene3D" id="3.40.50.450">
    <property type="match status" value="1"/>
</dbReference>
<evidence type="ECO:0000313" key="1">
    <source>
        <dbReference type="EMBL" id="PIP15004.1"/>
    </source>
</evidence>
<comment type="caution">
    <text evidence="1">The sequence shown here is derived from an EMBL/GenBank/DDBJ whole genome shotgun (WGS) entry which is preliminary data.</text>
</comment>
<sequence>MKYKIGVFGSAKDEEKALKKAEELGKELSKHNLIVLTGACEGIPYRVASTAFSLGTEVWGFAPAVNLKEQKKIYPRQDLSIYKKLFYIPNNYSFKKDLNICKKYRSITLVVACDAGIIISGRWGTMNEFTNLYDFGKIIGVLTGSGGVADELPKLMKKIIKKTRAEVIFNRDPKKLVVQLINRLEL</sequence>
<reference evidence="1 2" key="1">
    <citation type="submission" date="2017-09" db="EMBL/GenBank/DDBJ databases">
        <title>Depth-based differentiation of microbial function through sediment-hosted aquifers and enrichment of novel symbionts in the deep terrestrial subsurface.</title>
        <authorList>
            <person name="Probst A.J."/>
            <person name="Ladd B."/>
            <person name="Jarett J.K."/>
            <person name="Geller-Mcgrath D.E."/>
            <person name="Sieber C.M."/>
            <person name="Emerson J.B."/>
            <person name="Anantharaman K."/>
            <person name="Thomas B.C."/>
            <person name="Malmstrom R."/>
            <person name="Stieglmeier M."/>
            <person name="Klingl A."/>
            <person name="Woyke T."/>
            <person name="Ryan C.M."/>
            <person name="Banfield J.F."/>
        </authorList>
    </citation>
    <scope>NUCLEOTIDE SEQUENCE [LARGE SCALE GENOMIC DNA]</scope>
    <source>
        <strain evidence="1">CG23_combo_of_CG06-09_8_20_14_all_35_49</strain>
    </source>
</reference>
<dbReference type="InterPro" id="IPR041164">
    <property type="entry name" value="LDcluster4"/>
</dbReference>
<dbReference type="EMBL" id="PCRE01000030">
    <property type="protein sequence ID" value="PIP15004.1"/>
    <property type="molecule type" value="Genomic_DNA"/>
</dbReference>
<evidence type="ECO:0000313" key="2">
    <source>
        <dbReference type="Proteomes" id="UP000231025"/>
    </source>
</evidence>